<dbReference type="InterPro" id="IPR027417">
    <property type="entry name" value="P-loop_NTPase"/>
</dbReference>
<evidence type="ECO:0000313" key="5">
    <source>
        <dbReference type="Proteomes" id="UP000238296"/>
    </source>
</evidence>
<name>A0A2S8BEU1_9MYCO</name>
<feature type="coiled-coil region" evidence="1">
    <location>
        <begin position="24"/>
        <end position="60"/>
    </location>
</feature>
<sequence length="879" mass="97813">MLTAEDPVVRQLARIMRDGKPLSLDEAVAELSELVDRARVEEAADRIRELNERVQQAQTPTSVVAGNIESWYPGPRSEDRNWSALVDILRNDGWNDEAIHDLDQSSTKVVANLPNPAGDGEYQCRGLVLGHVQSGKTTNFTAVIAKAADAGYRLFIVLSGIHNALRHQTQDRLNEQLWGPLPGKWHRLTNEEDFRPTANVDALLSTLDQRVLAVVKKNGPRLRALKKWLFAARSEVLGACPVLIIDDEADQATVNTAKPDRQPTRINGLVRDIVNGVPKSAYVGYTATPFANVLIDPTNYEDLYPRDFIVDLPRPAVYIGPEAIFGRESLNFDDTDVGEDGNNFVRSVPDDEIDDLRPKGAANRHLFEPKITDSLDAALRYFLMSTAARRARGKGNPHATALVHSSQHIDVHESTASAIKDHLDLLSARIERCDSVLISSLEQQWSNECEEVAASEFGLDPVPWEDVAARLPAVASAVEVIVDNSRSAERLNFDDQNPRIIVAVGGNTLSRGLTLEGLSVSFFVRTASAYDTLLQMGRWFGYRNGYADLTRIWMTDEMRAWFHHLATVEQEIRYDIERLEVEHLTPEQFGVRIRTHPKLAITAAAKMQNARRAEASYSGRRLQTILFNHEDPAWLATNIDAARQLMRVATERAERRPKSHGVIIFRGIDSREIISFLSMYNFHENSRDMDSDLINRYILNRRDEGELLTFNIAVMGRSSMSDYLGEIDLGLEKPVGCINRARLNVIGGSTYADIKALMSRNDRVIDLDVPPSELTAETSVKKLVQMRDPRELGGFGDGSGLLLLYPVSKDSRPVRGTIGTRTALNAERHIIGVGMVFPESRSLAANVEYVTADIAAMPGVQVDAPDDSDEPDEPEVPTQ</sequence>
<organism evidence="4 5">
    <name type="scientific">Mycobacterium talmoniae</name>
    <dbReference type="NCBI Taxonomy" id="1858794"/>
    <lineage>
        <taxon>Bacteria</taxon>
        <taxon>Bacillati</taxon>
        <taxon>Actinomycetota</taxon>
        <taxon>Actinomycetes</taxon>
        <taxon>Mycobacteriales</taxon>
        <taxon>Mycobacteriaceae</taxon>
        <taxon>Mycobacterium</taxon>
    </lineage>
</organism>
<feature type="region of interest" description="Disordered" evidence="2">
    <location>
        <begin position="859"/>
        <end position="879"/>
    </location>
</feature>
<dbReference type="SUPFAM" id="SSF52540">
    <property type="entry name" value="P-loop containing nucleoside triphosphate hydrolases"/>
    <property type="match status" value="1"/>
</dbReference>
<dbReference type="Proteomes" id="UP000238296">
    <property type="component" value="Unassembled WGS sequence"/>
</dbReference>
<keyword evidence="1" id="KW-0175">Coiled coil</keyword>
<gene>
    <name evidence="4" type="ORF">C1Y40_04690</name>
</gene>
<dbReference type="InterPro" id="IPR018310">
    <property type="entry name" value="Put_endonuclease_Z1-dom"/>
</dbReference>
<accession>A0A2S8BEU1</accession>
<comment type="caution">
    <text evidence="4">The sequence shown here is derived from an EMBL/GenBank/DDBJ whole genome shotgun (WGS) entry which is preliminary data.</text>
</comment>
<protein>
    <recommendedName>
        <fullName evidence="3">Putative endonuclease Z1 domain-containing protein</fullName>
    </recommendedName>
</protein>
<evidence type="ECO:0000256" key="2">
    <source>
        <dbReference type="SAM" id="MobiDB-lite"/>
    </source>
</evidence>
<evidence type="ECO:0000313" key="4">
    <source>
        <dbReference type="EMBL" id="PQM45149.1"/>
    </source>
</evidence>
<proteinExistence type="predicted"/>
<reference evidence="4 5" key="1">
    <citation type="journal article" date="2017" name="Int. J. Syst. Evol. Microbiol.">
        <title>Mycobacterium talmoniae sp. nov., a slowly growing mycobacterium isolated from human respiratory samples.</title>
        <authorList>
            <person name="Davidson R.M."/>
            <person name="DeGroote M.A."/>
            <person name="Marola J.L."/>
            <person name="Buss S."/>
            <person name="Jones V."/>
            <person name="McNeil M.R."/>
            <person name="Freifeld A.G."/>
            <person name="Elaine Epperson L."/>
            <person name="Hasan N.A."/>
            <person name="Jackson M."/>
            <person name="Iwen P.C."/>
            <person name="Salfinger M."/>
            <person name="Strong M."/>
        </authorList>
    </citation>
    <scope>NUCLEOTIDE SEQUENCE [LARGE SCALE GENOMIC DNA]</scope>
    <source>
        <strain evidence="4 5">ATCC BAA-2683</strain>
    </source>
</reference>
<evidence type="ECO:0000256" key="1">
    <source>
        <dbReference type="SAM" id="Coils"/>
    </source>
</evidence>
<feature type="compositionally biased region" description="Acidic residues" evidence="2">
    <location>
        <begin position="864"/>
        <end position="879"/>
    </location>
</feature>
<dbReference type="Pfam" id="PF10593">
    <property type="entry name" value="Z1"/>
    <property type="match status" value="1"/>
</dbReference>
<dbReference type="EMBL" id="PPEA01000664">
    <property type="protein sequence ID" value="PQM45149.1"/>
    <property type="molecule type" value="Genomic_DNA"/>
</dbReference>
<evidence type="ECO:0000259" key="3">
    <source>
        <dbReference type="Pfam" id="PF10593"/>
    </source>
</evidence>
<dbReference type="AlphaFoldDB" id="A0A2S8BEU1"/>
<feature type="domain" description="Putative endonuclease Z1" evidence="3">
    <location>
        <begin position="374"/>
        <end position="598"/>
    </location>
</feature>